<dbReference type="InParanoid" id="A0A3Q7J630"/>
<accession>A0A3Q7J630</accession>
<dbReference type="Proteomes" id="UP000004994">
    <property type="component" value="Chromosome 12"/>
</dbReference>
<organism evidence="1">
    <name type="scientific">Solanum lycopersicum</name>
    <name type="common">Tomato</name>
    <name type="synonym">Lycopersicon esculentum</name>
    <dbReference type="NCBI Taxonomy" id="4081"/>
    <lineage>
        <taxon>Eukaryota</taxon>
        <taxon>Viridiplantae</taxon>
        <taxon>Streptophyta</taxon>
        <taxon>Embryophyta</taxon>
        <taxon>Tracheophyta</taxon>
        <taxon>Spermatophyta</taxon>
        <taxon>Magnoliopsida</taxon>
        <taxon>eudicotyledons</taxon>
        <taxon>Gunneridae</taxon>
        <taxon>Pentapetalae</taxon>
        <taxon>asterids</taxon>
        <taxon>lamiids</taxon>
        <taxon>Solanales</taxon>
        <taxon>Solanaceae</taxon>
        <taxon>Solanoideae</taxon>
        <taxon>Solaneae</taxon>
        <taxon>Solanum</taxon>
        <taxon>Solanum subgen. Lycopersicon</taxon>
    </lineage>
</organism>
<reference evidence="1" key="1">
    <citation type="journal article" date="2012" name="Nature">
        <title>The tomato genome sequence provides insights into fleshy fruit evolution.</title>
        <authorList>
            <consortium name="Tomato Genome Consortium"/>
        </authorList>
    </citation>
    <scope>NUCLEOTIDE SEQUENCE [LARGE SCALE GENOMIC DNA]</scope>
    <source>
        <strain evidence="1">cv. Heinz 1706</strain>
    </source>
</reference>
<dbReference type="Gramene" id="Solyc12g017780.2.1">
    <property type="protein sequence ID" value="Solyc12g017780.2.1"/>
    <property type="gene ID" value="Solyc12g017780.2"/>
</dbReference>
<reference evidence="1" key="2">
    <citation type="submission" date="2019-01" db="UniProtKB">
        <authorList>
            <consortium name="EnsemblPlants"/>
        </authorList>
    </citation>
    <scope>IDENTIFICATION</scope>
    <source>
        <strain evidence="1">cv. Heinz 1706</strain>
    </source>
</reference>
<keyword evidence="2" id="KW-1185">Reference proteome</keyword>
<evidence type="ECO:0000313" key="2">
    <source>
        <dbReference type="Proteomes" id="UP000004994"/>
    </source>
</evidence>
<sequence length="109" mass="12353">TLMALQLLVQKPTKSWTKLFMIHINHRIVAEKVEEGIKAATDISAERKVAKTLDKKTKDKGVEVGTVLEKVEEEMKEEEEEDVATRNAAVTTLMDFSIVEEEDELVQIL</sequence>
<evidence type="ECO:0000313" key="1">
    <source>
        <dbReference type="EnsemblPlants" id="Solyc12g017780.2.1"/>
    </source>
</evidence>
<proteinExistence type="predicted"/>
<dbReference type="AlphaFoldDB" id="A0A3Q7J630"/>
<name>A0A3Q7J630_SOLLC</name>
<protein>
    <submittedName>
        <fullName evidence="1">Uncharacterized protein</fullName>
    </submittedName>
</protein>
<dbReference type="EnsemblPlants" id="Solyc12g017780.2.1">
    <property type="protein sequence ID" value="Solyc12g017780.2.1"/>
    <property type="gene ID" value="Solyc12g017780.2"/>
</dbReference>
<dbReference type="PaxDb" id="4081-Solyc12g017780.1.1"/>